<evidence type="ECO:0008006" key="7">
    <source>
        <dbReference type="Google" id="ProtNLM"/>
    </source>
</evidence>
<feature type="region of interest" description="Disordered" evidence="4">
    <location>
        <begin position="627"/>
        <end position="654"/>
    </location>
</feature>
<feature type="region of interest" description="Disordered" evidence="4">
    <location>
        <begin position="348"/>
        <end position="381"/>
    </location>
</feature>
<dbReference type="InterPro" id="IPR015943">
    <property type="entry name" value="WD40/YVTN_repeat-like_dom_sf"/>
</dbReference>
<gene>
    <name evidence="5" type="ORF">CBOVIS_LOCUS1457</name>
</gene>
<dbReference type="InterPro" id="IPR051362">
    <property type="entry name" value="WD_repeat_creC_regulators"/>
</dbReference>
<evidence type="ECO:0000256" key="4">
    <source>
        <dbReference type="SAM" id="MobiDB-lite"/>
    </source>
</evidence>
<dbReference type="SMART" id="SM00320">
    <property type="entry name" value="WD40"/>
    <property type="match status" value="4"/>
</dbReference>
<keyword evidence="2" id="KW-0677">Repeat</keyword>
<feature type="repeat" description="WD" evidence="3">
    <location>
        <begin position="282"/>
        <end position="323"/>
    </location>
</feature>
<evidence type="ECO:0000256" key="3">
    <source>
        <dbReference type="PROSITE-ProRule" id="PRU00221"/>
    </source>
</evidence>
<feature type="region of interest" description="Disordered" evidence="4">
    <location>
        <begin position="519"/>
        <end position="547"/>
    </location>
</feature>
<protein>
    <recommendedName>
        <fullName evidence="7">WD_REPEATS_REGION domain-containing protein</fullName>
    </recommendedName>
</protein>
<keyword evidence="6" id="KW-1185">Reference proteome</keyword>
<keyword evidence="1 3" id="KW-0853">WD repeat</keyword>
<dbReference type="Pfam" id="PF00400">
    <property type="entry name" value="WD40"/>
    <property type="match status" value="1"/>
</dbReference>
<proteinExistence type="predicted"/>
<reference evidence="5 6" key="1">
    <citation type="submission" date="2020-04" db="EMBL/GenBank/DDBJ databases">
        <authorList>
            <person name="Laetsch R D."/>
            <person name="Stevens L."/>
            <person name="Kumar S."/>
            <person name="Blaxter L. M."/>
        </authorList>
    </citation>
    <scope>NUCLEOTIDE SEQUENCE [LARGE SCALE GENOMIC DNA]</scope>
</reference>
<dbReference type="Gene3D" id="2.130.10.10">
    <property type="entry name" value="YVTN repeat-like/Quinoprotein amine dehydrogenase"/>
    <property type="match status" value="2"/>
</dbReference>
<evidence type="ECO:0000313" key="6">
    <source>
        <dbReference type="Proteomes" id="UP000494206"/>
    </source>
</evidence>
<dbReference type="PANTHER" id="PTHR14107:SF16">
    <property type="entry name" value="AT02583P"/>
    <property type="match status" value="1"/>
</dbReference>
<dbReference type="SUPFAM" id="SSF50978">
    <property type="entry name" value="WD40 repeat-like"/>
    <property type="match status" value="1"/>
</dbReference>
<comment type="caution">
    <text evidence="5">The sequence shown here is derived from an EMBL/GenBank/DDBJ whole genome shotgun (WGS) entry which is preliminary data.</text>
</comment>
<dbReference type="InterPro" id="IPR036322">
    <property type="entry name" value="WD40_repeat_dom_sf"/>
</dbReference>
<dbReference type="EMBL" id="CADEPM010000001">
    <property type="protein sequence ID" value="CAB3398145.1"/>
    <property type="molecule type" value="Genomic_DNA"/>
</dbReference>
<feature type="compositionally biased region" description="Polar residues" evidence="4">
    <location>
        <begin position="372"/>
        <end position="381"/>
    </location>
</feature>
<evidence type="ECO:0000256" key="2">
    <source>
        <dbReference type="ARBA" id="ARBA00022737"/>
    </source>
</evidence>
<name>A0A8S1EK49_9PELO</name>
<evidence type="ECO:0000313" key="5">
    <source>
        <dbReference type="EMBL" id="CAB3398145.1"/>
    </source>
</evidence>
<dbReference type="InterPro" id="IPR001680">
    <property type="entry name" value="WD40_rpt"/>
</dbReference>
<organism evidence="5 6">
    <name type="scientific">Caenorhabditis bovis</name>
    <dbReference type="NCBI Taxonomy" id="2654633"/>
    <lineage>
        <taxon>Eukaryota</taxon>
        <taxon>Metazoa</taxon>
        <taxon>Ecdysozoa</taxon>
        <taxon>Nematoda</taxon>
        <taxon>Chromadorea</taxon>
        <taxon>Rhabditida</taxon>
        <taxon>Rhabditina</taxon>
        <taxon>Rhabditomorpha</taxon>
        <taxon>Rhabditoidea</taxon>
        <taxon>Rhabditidae</taxon>
        <taxon>Peloderinae</taxon>
        <taxon>Caenorhabditis</taxon>
    </lineage>
</organism>
<dbReference type="PANTHER" id="PTHR14107">
    <property type="entry name" value="WD REPEAT PROTEIN"/>
    <property type="match status" value="1"/>
</dbReference>
<feature type="compositionally biased region" description="Low complexity" evidence="4">
    <location>
        <begin position="525"/>
        <end position="537"/>
    </location>
</feature>
<dbReference type="AlphaFoldDB" id="A0A8S1EK49"/>
<evidence type="ECO:0000256" key="1">
    <source>
        <dbReference type="ARBA" id="ARBA00022574"/>
    </source>
</evidence>
<dbReference type="OrthoDB" id="3367at2759"/>
<dbReference type="PROSITE" id="PS50082">
    <property type="entry name" value="WD_REPEATS_2"/>
    <property type="match status" value="1"/>
</dbReference>
<sequence>MMLHQHLLGPSTSISGNTNSVLQSNALSDGVLISHSHQPREELKTTFETREGVYRVMTLAEYSRPRGPQQDSPSTPDDYWSDKLCFNIGRELYVYHYRGTHVAADLARPIDKRVYKGTAPTVHCFNQELAHPKTCSLIVGFSTGQIQIIDPLEKSSQTPVSRLYNEDRTCDKSTVTCIRWLPGSPNIFLASYASGNIYVYNEDVATIVTPPSYNIYKQGERFTIYTCKSKTPRNPVYRWQIGDGAIHQFSFSGSDAKMMATVGHDGFLRIFNYHQMELVAIMKSYFGGLLTLAWSPDAKLIATGGEDDLLTVFSVQERRVICRGQGHKSWISQVQFDSYCCTTEEDLEPNEACDTTPSKTERSERHVPPHPSTSGDLNTTPVMRATPLSAASTLSRCSFASFGTINGATVRGTGICYRIGSVGHDTLLCLWDITEDMLKPANIQRHRNSTIIAPMAGLEIQTSPLAGRLDILTEASPGGAGTSTSAEPFPAQNPVQLKAEKPPKKKRFHRRGFTIGRLNVGGGSSNSSNSTNGVKNTIGLTNGTSHASEKKSNHILTTQISCCDETRLLGSRICPRIQDVPVIEPLMCKKIAHERLTVLEFREDSIVTACQEGYICTWARPGKAPNNQQNLPKRDCINSPSAASPELPPKNSDSHISSWAYGSDQINMNNVQPTRSTSSYSNSEFFFYL</sequence>
<dbReference type="Proteomes" id="UP000494206">
    <property type="component" value="Unassembled WGS sequence"/>
</dbReference>
<accession>A0A8S1EK49</accession>